<dbReference type="InterPro" id="IPR035979">
    <property type="entry name" value="RBD_domain_sf"/>
</dbReference>
<keyword evidence="4" id="KW-0862">Zinc</keyword>
<dbReference type="SUPFAM" id="SSF54928">
    <property type="entry name" value="RNA-binding domain, RBD"/>
    <property type="match status" value="1"/>
</dbReference>
<dbReference type="InterPro" id="IPR000690">
    <property type="entry name" value="Matrin/U1-C_Znf_C2H2"/>
</dbReference>
<comment type="subcellular location">
    <subcellularLocation>
        <location evidence="1">Nucleus</location>
    </subcellularLocation>
</comment>
<evidence type="ECO:0000256" key="2">
    <source>
        <dbReference type="ARBA" id="ARBA00022723"/>
    </source>
</evidence>
<sequence length="495" mass="55878">MAAREKVCLTPLNETSEGYEASRDTPGTAPRLATADVEEHWFLSSSSFRHHLELLILAPIFVCAAGKNHRLLSEPCSRRLGEALCRGWLVCVCLLISQDGKVVLVWPIHREQRLDCMLDLNKMAARFGVVRKTLSLFRRQAMIELKTAENARAMVKYYRSHRARVCGRPVSVSLSHTMKTIEIASGRTVFISGLPCQKFQRRNYPPSAVLNLAKEFGKVNAYCLNRNQGTTAPTSEETSHDNSKRGSSCVCVWPFLLCYPRTGVRIDAPPRDLLFHLDQLLEGDLMPVILQDVVMHSSNTNPCILHSWPEEMIAIPSLTHPQTLSCSSIRADDGLCYLQMDSMDSAKQMVISLKWPPVRFWGSVLKIAKCKKGDSLILWQDPLTDGYLNPGTQRTARRRSAESDQEPTARPTEVNHTNVLRFHCLERIIAVSGFFCKLCNIFFSDENRAKSDHCRSLEHYNKLKVCLLRFLVNGEAKAFVTVEETERTSPATEEI</sequence>
<organism evidence="8 9">
    <name type="scientific">Danionella cerebrum</name>
    <dbReference type="NCBI Taxonomy" id="2873325"/>
    <lineage>
        <taxon>Eukaryota</taxon>
        <taxon>Metazoa</taxon>
        <taxon>Chordata</taxon>
        <taxon>Craniata</taxon>
        <taxon>Vertebrata</taxon>
        <taxon>Euteleostomi</taxon>
        <taxon>Actinopterygii</taxon>
        <taxon>Neopterygii</taxon>
        <taxon>Teleostei</taxon>
        <taxon>Ostariophysi</taxon>
        <taxon>Cypriniformes</taxon>
        <taxon>Danionidae</taxon>
        <taxon>Danioninae</taxon>
        <taxon>Danionella</taxon>
    </lineage>
</organism>
<keyword evidence="2" id="KW-0479">Metal-binding</keyword>
<comment type="caution">
    <text evidence="8">The sequence shown here is derived from an EMBL/GenBank/DDBJ whole genome shotgun (WGS) entry which is preliminary data.</text>
</comment>
<dbReference type="Gene3D" id="3.30.70.330">
    <property type="match status" value="1"/>
</dbReference>
<dbReference type="InterPro" id="IPR012677">
    <property type="entry name" value="Nucleotide-bd_a/b_plait_sf"/>
</dbReference>
<dbReference type="Proteomes" id="UP000316079">
    <property type="component" value="Unassembled WGS sequence"/>
</dbReference>
<dbReference type="AlphaFoldDB" id="A0A553RF47"/>
<feature type="domain" description="Matrin-type" evidence="7">
    <location>
        <begin position="434"/>
        <end position="465"/>
    </location>
</feature>
<proteinExistence type="predicted"/>
<dbReference type="OrthoDB" id="10072641at2759"/>
<dbReference type="EMBL" id="SRMA01024255">
    <property type="protein sequence ID" value="TRZ00800.1"/>
    <property type="molecule type" value="Genomic_DNA"/>
</dbReference>
<dbReference type="GO" id="GO:0008270">
    <property type="term" value="F:zinc ion binding"/>
    <property type="evidence" value="ECO:0007669"/>
    <property type="project" value="UniProtKB-KW"/>
</dbReference>
<reference evidence="8 9" key="1">
    <citation type="journal article" date="2019" name="Sci. Data">
        <title>Hybrid genome assembly and annotation of Danionella translucida.</title>
        <authorList>
            <person name="Kadobianskyi M."/>
            <person name="Schulze L."/>
            <person name="Schuelke M."/>
            <person name="Judkewitz B."/>
        </authorList>
    </citation>
    <scope>NUCLEOTIDE SEQUENCE [LARGE SCALE GENOMIC DNA]</scope>
    <source>
        <strain evidence="8 9">Bolton</strain>
    </source>
</reference>
<accession>A0A553RF47</accession>
<dbReference type="GO" id="GO:0003676">
    <property type="term" value="F:nucleic acid binding"/>
    <property type="evidence" value="ECO:0007669"/>
    <property type="project" value="InterPro"/>
</dbReference>
<protein>
    <recommendedName>
        <fullName evidence="7">Matrin-type domain-containing protein</fullName>
    </recommendedName>
</protein>
<keyword evidence="5" id="KW-0539">Nucleus</keyword>
<evidence type="ECO:0000256" key="1">
    <source>
        <dbReference type="ARBA" id="ARBA00004123"/>
    </source>
</evidence>
<gene>
    <name evidence="8" type="ORF">DNTS_034657</name>
</gene>
<evidence type="ECO:0000256" key="6">
    <source>
        <dbReference type="SAM" id="MobiDB-lite"/>
    </source>
</evidence>
<dbReference type="PROSITE" id="PS50171">
    <property type="entry name" value="ZF_MATRIN"/>
    <property type="match status" value="1"/>
</dbReference>
<evidence type="ECO:0000259" key="7">
    <source>
        <dbReference type="PROSITE" id="PS50171"/>
    </source>
</evidence>
<evidence type="ECO:0000256" key="4">
    <source>
        <dbReference type="ARBA" id="ARBA00022833"/>
    </source>
</evidence>
<evidence type="ECO:0000256" key="5">
    <source>
        <dbReference type="ARBA" id="ARBA00023242"/>
    </source>
</evidence>
<dbReference type="SMART" id="SM00451">
    <property type="entry name" value="ZnF_U1"/>
    <property type="match status" value="1"/>
</dbReference>
<keyword evidence="9" id="KW-1185">Reference proteome</keyword>
<feature type="region of interest" description="Disordered" evidence="6">
    <location>
        <begin position="389"/>
        <end position="412"/>
    </location>
</feature>
<keyword evidence="3" id="KW-0863">Zinc-finger</keyword>
<evidence type="ECO:0000313" key="8">
    <source>
        <dbReference type="EMBL" id="TRZ00800.1"/>
    </source>
</evidence>
<dbReference type="GO" id="GO:0005634">
    <property type="term" value="C:nucleus"/>
    <property type="evidence" value="ECO:0007669"/>
    <property type="project" value="UniProtKB-SubCell"/>
</dbReference>
<evidence type="ECO:0000313" key="9">
    <source>
        <dbReference type="Proteomes" id="UP000316079"/>
    </source>
</evidence>
<evidence type="ECO:0000256" key="3">
    <source>
        <dbReference type="ARBA" id="ARBA00022771"/>
    </source>
</evidence>
<name>A0A553RF47_9TELE</name>
<dbReference type="InterPro" id="IPR003604">
    <property type="entry name" value="Matrin/U1-like-C_Znf_C2H2"/>
</dbReference>